<keyword evidence="5" id="KW-1185">Reference proteome</keyword>
<reference evidence="1 5" key="1">
    <citation type="submission" date="2020-07" db="EMBL/GenBank/DDBJ databases">
        <title>Bacterium isolated from marine sediment.</title>
        <authorList>
            <person name="Shang D."/>
        </authorList>
    </citation>
    <scope>NUCLEOTIDE SEQUENCE [LARGE SCALE GENOMIC DNA]</scope>
    <source>
        <strain evidence="1 5">F6074</strain>
    </source>
</reference>
<dbReference type="EMBL" id="JACGLT010000009">
    <property type="protein sequence ID" value="MBA6153558.1"/>
    <property type="molecule type" value="Genomic_DNA"/>
</dbReference>
<dbReference type="EMBL" id="JACGLT010000009">
    <property type="protein sequence ID" value="MBA6153419.1"/>
    <property type="molecule type" value="Genomic_DNA"/>
</dbReference>
<proteinExistence type="predicted"/>
<evidence type="ECO:0000313" key="1">
    <source>
        <dbReference type="EMBL" id="MBA6153416.1"/>
    </source>
</evidence>
<sequence length="108" mass="12549">MNQLYHTIGISKQAVSQYARRQAVFDGRVSQLILEADDLREDHPGCGVEKMYDILNPDFIGRDRFIETMMDLGYRIKRKKNYKRTTIAGKKFYPNLIKGLRINAPNVL</sequence>
<evidence type="ECO:0000313" key="3">
    <source>
        <dbReference type="EMBL" id="MBA6153558.1"/>
    </source>
</evidence>
<evidence type="ECO:0000313" key="2">
    <source>
        <dbReference type="EMBL" id="MBA6153419.1"/>
    </source>
</evidence>
<dbReference type="Proteomes" id="UP000541857">
    <property type="component" value="Unassembled WGS sequence"/>
</dbReference>
<name>A0A7W2R415_9FLAO</name>
<dbReference type="AlphaFoldDB" id="A0A7W2R415"/>
<evidence type="ECO:0000313" key="5">
    <source>
        <dbReference type="Proteomes" id="UP000541857"/>
    </source>
</evidence>
<comment type="caution">
    <text evidence="1">The sequence shown here is derived from an EMBL/GenBank/DDBJ whole genome shotgun (WGS) entry which is preliminary data.</text>
</comment>
<gene>
    <name evidence="1" type="ORF">H3Z82_11810</name>
    <name evidence="2" type="ORF">H3Z82_11825</name>
    <name evidence="3" type="ORF">H3Z82_12545</name>
    <name evidence="4" type="ORF">H3Z82_18925</name>
</gene>
<protein>
    <submittedName>
        <fullName evidence="1">Uncharacterized protein</fullName>
    </submittedName>
</protein>
<organism evidence="1 5">
    <name type="scientific">Gelidibacter maritimus</name>
    <dbReference type="NCBI Taxonomy" id="2761487"/>
    <lineage>
        <taxon>Bacteria</taxon>
        <taxon>Pseudomonadati</taxon>
        <taxon>Bacteroidota</taxon>
        <taxon>Flavobacteriia</taxon>
        <taxon>Flavobacteriales</taxon>
        <taxon>Flavobacteriaceae</taxon>
        <taxon>Gelidibacter</taxon>
    </lineage>
</organism>
<dbReference type="EMBL" id="JACGLT010000027">
    <property type="protein sequence ID" value="MBA6154798.1"/>
    <property type="molecule type" value="Genomic_DNA"/>
</dbReference>
<evidence type="ECO:0000313" key="4">
    <source>
        <dbReference type="EMBL" id="MBA6154798.1"/>
    </source>
</evidence>
<dbReference type="EMBL" id="JACGLT010000008">
    <property type="protein sequence ID" value="MBA6153416.1"/>
    <property type="molecule type" value="Genomic_DNA"/>
</dbReference>
<dbReference type="RefSeq" id="WP_182205708.1">
    <property type="nucleotide sequence ID" value="NZ_JACGLT010000008.1"/>
</dbReference>
<accession>A0A7W2R415</accession>